<keyword evidence="1" id="KW-1133">Transmembrane helix</keyword>
<accession>A0ABW5L7I1</accession>
<proteinExistence type="predicted"/>
<organism evidence="2 3">
    <name type="scientific">Sphingobacterium tabacisoli</name>
    <dbReference type="NCBI Taxonomy" id="2044855"/>
    <lineage>
        <taxon>Bacteria</taxon>
        <taxon>Pseudomonadati</taxon>
        <taxon>Bacteroidota</taxon>
        <taxon>Sphingobacteriia</taxon>
        <taxon>Sphingobacteriales</taxon>
        <taxon>Sphingobacteriaceae</taxon>
        <taxon>Sphingobacterium</taxon>
    </lineage>
</organism>
<sequence>MPNYFLFYLALSFFLAHEIDAVRCKEWRIFPLLELINEQLARTIFILAHVPLFFFLSIQLSCITENESFMWYMDIFFVVHMLMHIGYLKHKNNKFKDWLSWLAIGGAGIFACLDLVCR</sequence>
<name>A0ABW5L7I1_9SPHI</name>
<gene>
    <name evidence="2" type="ORF">ACFSQW_20115</name>
</gene>
<reference evidence="3" key="1">
    <citation type="journal article" date="2019" name="Int. J. Syst. Evol. Microbiol.">
        <title>The Global Catalogue of Microorganisms (GCM) 10K type strain sequencing project: providing services to taxonomists for standard genome sequencing and annotation.</title>
        <authorList>
            <consortium name="The Broad Institute Genomics Platform"/>
            <consortium name="The Broad Institute Genome Sequencing Center for Infectious Disease"/>
            <person name="Wu L."/>
            <person name="Ma J."/>
        </authorList>
    </citation>
    <scope>NUCLEOTIDE SEQUENCE [LARGE SCALE GENOMIC DNA]</scope>
    <source>
        <strain evidence="3">KCTC 52298</strain>
    </source>
</reference>
<evidence type="ECO:0000313" key="3">
    <source>
        <dbReference type="Proteomes" id="UP001597440"/>
    </source>
</evidence>
<keyword evidence="3" id="KW-1185">Reference proteome</keyword>
<dbReference type="EMBL" id="JBHULD010000025">
    <property type="protein sequence ID" value="MFD2556704.1"/>
    <property type="molecule type" value="Genomic_DNA"/>
</dbReference>
<keyword evidence="1" id="KW-0472">Membrane</keyword>
<feature type="transmembrane region" description="Helical" evidence="1">
    <location>
        <begin position="99"/>
        <end position="117"/>
    </location>
</feature>
<dbReference type="Proteomes" id="UP001597440">
    <property type="component" value="Unassembled WGS sequence"/>
</dbReference>
<evidence type="ECO:0000256" key="1">
    <source>
        <dbReference type="SAM" id="Phobius"/>
    </source>
</evidence>
<dbReference type="RefSeq" id="WP_210354885.1">
    <property type="nucleotide sequence ID" value="NZ_JAEQMU010000002.1"/>
</dbReference>
<evidence type="ECO:0000313" key="2">
    <source>
        <dbReference type="EMBL" id="MFD2556704.1"/>
    </source>
</evidence>
<comment type="caution">
    <text evidence="2">The sequence shown here is derived from an EMBL/GenBank/DDBJ whole genome shotgun (WGS) entry which is preliminary data.</text>
</comment>
<dbReference type="Pfam" id="PF20460">
    <property type="entry name" value="DUF6713"/>
    <property type="match status" value="1"/>
</dbReference>
<feature type="transmembrane region" description="Helical" evidence="1">
    <location>
        <begin position="69"/>
        <end position="87"/>
    </location>
</feature>
<feature type="transmembrane region" description="Helical" evidence="1">
    <location>
        <begin position="40"/>
        <end position="57"/>
    </location>
</feature>
<keyword evidence="1" id="KW-0812">Transmembrane</keyword>
<protein>
    <submittedName>
        <fullName evidence="2">DUF6713 family protein</fullName>
    </submittedName>
</protein>
<dbReference type="InterPro" id="IPR046559">
    <property type="entry name" value="DUF6713"/>
</dbReference>